<accession>A0A1Y1S8I7</accession>
<keyword evidence="8" id="KW-0408">Iron</keyword>
<dbReference type="InterPro" id="IPR041677">
    <property type="entry name" value="DNA2/NAM7_AAA_11"/>
</dbReference>
<reference evidence="15 16" key="1">
    <citation type="journal article" date="2017" name="Environ. Microbiol.">
        <title>Decay of the glycolytic pathway and adaptation to intranuclear parasitism within Enterocytozoonidae microsporidia.</title>
        <authorList>
            <person name="Wiredu Boakye D."/>
            <person name="Jaroenlak P."/>
            <person name="Prachumwat A."/>
            <person name="Williams T.A."/>
            <person name="Bateman K.S."/>
            <person name="Itsathitphaisarn O."/>
            <person name="Sritunyalucksana K."/>
            <person name="Paszkiewicz K.H."/>
            <person name="Moore K.A."/>
            <person name="Stentiford G.D."/>
            <person name="Williams B.A."/>
        </authorList>
    </citation>
    <scope>NUCLEOTIDE SEQUENCE [LARGE SCALE GENOMIC DNA]</scope>
    <source>
        <strain evidence="15 16">GB1</strain>
    </source>
</reference>
<evidence type="ECO:0000313" key="15">
    <source>
        <dbReference type="EMBL" id="ORD94759.1"/>
    </source>
</evidence>
<keyword evidence="2" id="KW-0479">Metal-binding</keyword>
<keyword evidence="4" id="KW-0227">DNA damage</keyword>
<dbReference type="GO" id="GO:0006281">
    <property type="term" value="P:DNA repair"/>
    <property type="evidence" value="ECO:0007669"/>
    <property type="project" value="UniProtKB-KW"/>
</dbReference>
<gene>
    <name evidence="15" type="primary">DNA2</name>
    <name evidence="15" type="ORF">ECANGB1_66</name>
</gene>
<feature type="domain" description="DNA replication factor Dna2 N-terminal" evidence="12">
    <location>
        <begin position="142"/>
        <end position="294"/>
    </location>
</feature>
<dbReference type="GO" id="GO:0005524">
    <property type="term" value="F:ATP binding"/>
    <property type="evidence" value="ECO:0007669"/>
    <property type="project" value="UniProtKB-KW"/>
</dbReference>
<proteinExistence type="inferred from homology"/>
<evidence type="ECO:0000256" key="6">
    <source>
        <dbReference type="ARBA" id="ARBA00022806"/>
    </source>
</evidence>
<keyword evidence="6" id="KW-0347">Helicase</keyword>
<dbReference type="PANTHER" id="PTHR43788:SF8">
    <property type="entry name" value="DNA-BINDING PROTEIN SMUBP-2"/>
    <property type="match status" value="1"/>
</dbReference>
<evidence type="ECO:0000256" key="8">
    <source>
        <dbReference type="ARBA" id="ARBA00023004"/>
    </source>
</evidence>
<name>A0A1Y1S8I7_9MICR</name>
<evidence type="ECO:0000256" key="1">
    <source>
        <dbReference type="ARBA" id="ARBA00007913"/>
    </source>
</evidence>
<evidence type="ECO:0000256" key="10">
    <source>
        <dbReference type="ARBA" id="ARBA00023125"/>
    </source>
</evidence>
<evidence type="ECO:0000256" key="5">
    <source>
        <dbReference type="ARBA" id="ARBA00022801"/>
    </source>
</evidence>
<keyword evidence="9" id="KW-0411">Iron-sulfur</keyword>
<dbReference type="InterPro" id="IPR050534">
    <property type="entry name" value="Coronavir_polyprotein_1ab"/>
</dbReference>
<dbReference type="InterPro" id="IPR041679">
    <property type="entry name" value="DNA2/NAM7-like_C"/>
</dbReference>
<dbReference type="AlphaFoldDB" id="A0A1Y1S8I7"/>
<evidence type="ECO:0000259" key="14">
    <source>
        <dbReference type="Pfam" id="PF13087"/>
    </source>
</evidence>
<protein>
    <submittedName>
        <fullName evidence="15">DNA2</fullName>
    </submittedName>
</protein>
<evidence type="ECO:0000256" key="9">
    <source>
        <dbReference type="ARBA" id="ARBA00023014"/>
    </source>
</evidence>
<evidence type="ECO:0000256" key="2">
    <source>
        <dbReference type="ARBA" id="ARBA00022723"/>
    </source>
</evidence>
<dbReference type="PANTHER" id="PTHR43788">
    <property type="entry name" value="DNA2/NAM7 HELICASE FAMILY MEMBER"/>
    <property type="match status" value="1"/>
</dbReference>
<feature type="domain" description="DNA2/NAM7 helicase helicase" evidence="13">
    <location>
        <begin position="624"/>
        <end position="697"/>
    </location>
</feature>
<dbReference type="SUPFAM" id="SSF52540">
    <property type="entry name" value="P-loop containing nucleoside triphosphate hydrolases"/>
    <property type="match status" value="1"/>
</dbReference>
<dbReference type="Gene3D" id="3.40.50.300">
    <property type="entry name" value="P-loop containing nucleotide triphosphate hydrolases"/>
    <property type="match status" value="2"/>
</dbReference>
<dbReference type="OrthoDB" id="6513042at2759"/>
<keyword evidence="5" id="KW-0378">Hydrolase</keyword>
<dbReference type="VEuPathDB" id="MicrosporidiaDB:ECANGB1_66"/>
<dbReference type="Pfam" id="PF13087">
    <property type="entry name" value="AAA_12"/>
    <property type="match status" value="2"/>
</dbReference>
<keyword evidence="7" id="KW-0067">ATP-binding</keyword>
<dbReference type="InterPro" id="IPR014808">
    <property type="entry name" value="DNA_replication_fac_Dna2_N"/>
</dbReference>
<evidence type="ECO:0000256" key="7">
    <source>
        <dbReference type="ARBA" id="ARBA00022840"/>
    </source>
</evidence>
<comment type="similarity">
    <text evidence="1">Belongs to the DNA2/NAM7 helicase family.</text>
</comment>
<evidence type="ECO:0000256" key="4">
    <source>
        <dbReference type="ARBA" id="ARBA00022763"/>
    </source>
</evidence>
<organism evidence="15 16">
    <name type="scientific">Enterospora canceri</name>
    <dbReference type="NCBI Taxonomy" id="1081671"/>
    <lineage>
        <taxon>Eukaryota</taxon>
        <taxon>Fungi</taxon>
        <taxon>Fungi incertae sedis</taxon>
        <taxon>Microsporidia</taxon>
        <taxon>Enterocytozoonidae</taxon>
        <taxon>Enterospora</taxon>
    </lineage>
</organism>
<dbReference type="GO" id="GO:0043139">
    <property type="term" value="F:5'-3' DNA helicase activity"/>
    <property type="evidence" value="ECO:0007669"/>
    <property type="project" value="TreeGrafter"/>
</dbReference>
<keyword evidence="11" id="KW-0234">DNA repair</keyword>
<feature type="domain" description="DNA2/NAM7 helicase-like C-terminal" evidence="14">
    <location>
        <begin position="851"/>
        <end position="923"/>
    </location>
</feature>
<dbReference type="Proteomes" id="UP000192639">
    <property type="component" value="Unassembled WGS sequence"/>
</dbReference>
<evidence type="ECO:0000259" key="12">
    <source>
        <dbReference type="Pfam" id="PF08696"/>
    </source>
</evidence>
<sequence>MVDKPKIVWEETEFSECDIVTDENMHNTSKRHQTVNSLDEISDITILDDFEGVELNSSCFESKEEDKDTFDSVIDNFNASEPSALYFSSMEGCNLFTSQIDPAKLEHELNSNNKLANSNISRGSFVISRIRRVANDVVLEGDGSKVHVSGNWNIIDYEIGMKVTILHCGCCSHKQPLYRVDNNQNLLFVEDDVLTISNFISSFECINRPKTKVKVHEFEFEYQHSMIVIGLSIHEAIQRMLVEKRVDTKFINEVLNSFCRENAIRLYRCNITETQLKNEAMKQIQNSIGFVNKIGSCDKIEHWLFSNLFGLRGNIDFFNSKYVVELKTGKYTHVSHRAQVIFYTLMLAHEENKEQKEKHPLKTTRIPMIFYTQLYQTPVIQLIHAEVRELVIRRNRVATTKGIIACTCNETETCALYNSIMRLDKSHWLRMTLEELEKESSNLNLIKISEKKALNSTISFKCSDGIKNSLKKKDPIAFYTKRLKFICKGSVSLFNENELVCDVQTKIDFSDAYYFTYEVDDLFYRFCKYSLLNIAYFSYFGTKQQECANRFRMPGQEEDELFDEENKRRRIQNTVLSQTPQMNPICTSEFTLKAVNQTMTIPPKTAKSTTIPIPDMFKAEFFRLNKYQQHALINALNCTDFSLIHGMPGTGKSTLIALLIKILVFYNKKVLLVCYTHLAINNLLGKLNDVRWFKANGSSALDKMTVAGIRAHFDSFEVIAGTCYSLGDAVFVNRRFDFCITDEGSQISLLLNLIPISRSDRFVIVGDHLQISPIKGNRLSLFEHLHYQYGSDELRTQYRMGEEIMKISNQLFYQNRMVAGCNHNSSVKFIDTATRSIEETLLGLDDGDTTVLCYFNCIVDQISRILKNRRIPVYTIDRFQGSESDRIVIIFDPILMNACQLCPRRLNVALTRARSRLILVGNRAEMEKTVLFRELLELVVK</sequence>
<feature type="domain" description="DNA2/NAM7 helicase-like C-terminal" evidence="14">
    <location>
        <begin position="780"/>
        <end position="829"/>
    </location>
</feature>
<dbReference type="Pfam" id="PF08696">
    <property type="entry name" value="Dna2"/>
    <property type="match status" value="1"/>
</dbReference>
<comment type="caution">
    <text evidence="15">The sequence shown here is derived from an EMBL/GenBank/DDBJ whole genome shotgun (WGS) entry which is preliminary data.</text>
</comment>
<evidence type="ECO:0000259" key="13">
    <source>
        <dbReference type="Pfam" id="PF13086"/>
    </source>
</evidence>
<dbReference type="GO" id="GO:0016787">
    <property type="term" value="F:hydrolase activity"/>
    <property type="evidence" value="ECO:0007669"/>
    <property type="project" value="UniProtKB-KW"/>
</dbReference>
<feature type="domain" description="DNA2/NAM7 helicase helicase" evidence="13">
    <location>
        <begin position="710"/>
        <end position="773"/>
    </location>
</feature>
<keyword evidence="16" id="KW-1185">Reference proteome</keyword>
<keyword evidence="10" id="KW-0238">DNA-binding</keyword>
<dbReference type="GO" id="GO:0003677">
    <property type="term" value="F:DNA binding"/>
    <property type="evidence" value="ECO:0007669"/>
    <property type="project" value="UniProtKB-KW"/>
</dbReference>
<evidence type="ECO:0000313" key="16">
    <source>
        <dbReference type="Proteomes" id="UP000192639"/>
    </source>
</evidence>
<dbReference type="EMBL" id="LWDP01000010">
    <property type="protein sequence ID" value="ORD94759.1"/>
    <property type="molecule type" value="Genomic_DNA"/>
</dbReference>
<evidence type="ECO:0000256" key="11">
    <source>
        <dbReference type="ARBA" id="ARBA00023204"/>
    </source>
</evidence>
<dbReference type="GO" id="GO:0051536">
    <property type="term" value="F:iron-sulfur cluster binding"/>
    <property type="evidence" value="ECO:0007669"/>
    <property type="project" value="UniProtKB-KW"/>
</dbReference>
<dbReference type="Pfam" id="PF13086">
    <property type="entry name" value="AAA_11"/>
    <property type="match status" value="2"/>
</dbReference>
<dbReference type="GO" id="GO:0046872">
    <property type="term" value="F:metal ion binding"/>
    <property type="evidence" value="ECO:0007669"/>
    <property type="project" value="UniProtKB-KW"/>
</dbReference>
<keyword evidence="3" id="KW-0547">Nucleotide-binding</keyword>
<evidence type="ECO:0000256" key="3">
    <source>
        <dbReference type="ARBA" id="ARBA00022741"/>
    </source>
</evidence>
<dbReference type="InterPro" id="IPR027417">
    <property type="entry name" value="P-loop_NTPase"/>
</dbReference>